<evidence type="ECO:0000313" key="2">
    <source>
        <dbReference type="WBParaSite" id="PgR129_g002_t01"/>
    </source>
</evidence>
<name>A0A915CDN7_PARUN</name>
<keyword evidence="1" id="KW-1185">Reference proteome</keyword>
<proteinExistence type="predicted"/>
<dbReference type="WBParaSite" id="PgR129_g002_t01">
    <property type="protein sequence ID" value="PgR129_g002_t01"/>
    <property type="gene ID" value="PgR129_g002"/>
</dbReference>
<reference evidence="2" key="1">
    <citation type="submission" date="2022-11" db="UniProtKB">
        <authorList>
            <consortium name="WormBaseParasite"/>
        </authorList>
    </citation>
    <scope>IDENTIFICATION</scope>
</reference>
<organism evidence="1 2">
    <name type="scientific">Parascaris univalens</name>
    <name type="common">Nematode worm</name>
    <dbReference type="NCBI Taxonomy" id="6257"/>
    <lineage>
        <taxon>Eukaryota</taxon>
        <taxon>Metazoa</taxon>
        <taxon>Ecdysozoa</taxon>
        <taxon>Nematoda</taxon>
        <taxon>Chromadorea</taxon>
        <taxon>Rhabditida</taxon>
        <taxon>Spirurina</taxon>
        <taxon>Ascaridomorpha</taxon>
        <taxon>Ascaridoidea</taxon>
        <taxon>Ascarididae</taxon>
        <taxon>Parascaris</taxon>
    </lineage>
</organism>
<accession>A0A915CDN7</accession>
<dbReference type="AlphaFoldDB" id="A0A915CDN7"/>
<dbReference type="Proteomes" id="UP000887569">
    <property type="component" value="Unplaced"/>
</dbReference>
<sequence>HPTEDVDFPFTFLLILGKKLSLRDRERSRRVSTRWNAAYWNMPPCMEIPIKSVTVQDEMIAFETSKISRRFHFRNEKMLFFNIAESSAKIDRIFPRGAFMEFARFVTNVPKLRINISRCSSASILCEMFVKACSHWICPHVIARSWCASADVCDLLALFAESIVVLNLHRNSSRCSIRKICDHTKFYAERAAEFSDLLCSMQSLQILSVPIKLLNAAVTKECSAILEELHRIDVIIVDDGEINSDNWIPVSIRDYVLNYNVRFCVDSNIMRVICFEQMKKFAEKFKKRMHKILIDQDCSSSLITHDVCDVNLSRCRVVLHMLGKGLDMSYLANDRHSGWDLLVKVTDRF</sequence>
<protein>
    <submittedName>
        <fullName evidence="2">F-box domain-containing protein</fullName>
    </submittedName>
</protein>
<evidence type="ECO:0000313" key="1">
    <source>
        <dbReference type="Proteomes" id="UP000887569"/>
    </source>
</evidence>